<dbReference type="InterPro" id="IPR038286">
    <property type="entry name" value="IPK_sf"/>
</dbReference>
<feature type="region of interest" description="Disordered" evidence="5">
    <location>
        <begin position="286"/>
        <end position="415"/>
    </location>
</feature>
<feature type="compositionally biased region" description="Basic and acidic residues" evidence="5">
    <location>
        <begin position="349"/>
        <end position="360"/>
    </location>
</feature>
<keyword evidence="3 4" id="KW-0418">Kinase</keyword>
<accession>A0ABD0KE85</accession>
<dbReference type="AlphaFoldDB" id="A0ABD0KE85"/>
<dbReference type="Gene3D" id="3.30.470.160">
    <property type="entry name" value="Inositol polyphosphate kinase"/>
    <property type="match status" value="1"/>
</dbReference>
<evidence type="ECO:0000256" key="1">
    <source>
        <dbReference type="ARBA" id="ARBA00007374"/>
    </source>
</evidence>
<evidence type="ECO:0000256" key="5">
    <source>
        <dbReference type="SAM" id="MobiDB-lite"/>
    </source>
</evidence>
<dbReference type="PANTHER" id="PTHR12400:SF21">
    <property type="entry name" value="KINASE"/>
    <property type="match status" value="1"/>
</dbReference>
<proteinExistence type="inferred from homology"/>
<evidence type="ECO:0000256" key="3">
    <source>
        <dbReference type="ARBA" id="ARBA00022777"/>
    </source>
</evidence>
<dbReference type="EMBL" id="JACVVK020000196">
    <property type="protein sequence ID" value="KAK7485352.1"/>
    <property type="molecule type" value="Genomic_DNA"/>
</dbReference>
<protein>
    <recommendedName>
        <fullName evidence="4">Kinase</fullName>
        <ecNumber evidence="4">2.7.-.-</ecNumber>
    </recommendedName>
</protein>
<keyword evidence="7" id="KW-1185">Reference proteome</keyword>
<evidence type="ECO:0000256" key="4">
    <source>
        <dbReference type="RuleBase" id="RU363090"/>
    </source>
</evidence>
<feature type="compositionally biased region" description="Polar residues" evidence="5">
    <location>
        <begin position="295"/>
        <end position="319"/>
    </location>
</feature>
<name>A0ABD0KE85_9CAEN</name>
<comment type="caution">
    <text evidence="6">The sequence shown here is derived from an EMBL/GenBank/DDBJ whole genome shotgun (WGS) entry which is preliminary data.</text>
</comment>
<dbReference type="PANTHER" id="PTHR12400">
    <property type="entry name" value="INOSITOL POLYPHOSPHATE KINASE"/>
    <property type="match status" value="1"/>
</dbReference>
<sequence length="471" mass="51837">METVQKADSGHLQPFHHQVAGQSLVFRYDATTISKSLIPREHDIYRTLPSILKPFVPDYRGVVDIPLKDSVASEHHHHPEDDHENHVTPHPRATERLLAKVSKSQDEEHVYRILRTNIVAGYRHPCVLDLKMGTRQHGDDAPKDKVTYQVSKCRNTTSAELGVRLCGMKVYQSTTGEYLLTDKAQGRRMRKHDFHQAVRQFLHNGRRIRTDIIPSILERLRRLKAVVSELPTFRFYSSSLLIVYDGSELACNTQMNTVPSERTSVNGNHQSQTNGRPQVQSTLAACNPGSRASVPGSNTTTVSASGNVDNSLQSVNDLSSDGKLGLPANTERLPDSISEDGENPQLNGQDRKLGEFDRQASGDGDCDGKVSSGGELNGGAEINSECNGDSMETDDTECDSTNRGETEGALSGMQTSSLSRDLVDVRLVDFAHTTFAGFGHDTVVHEGVDHGCLLGLQTLIDIFTQILQCQT</sequence>
<keyword evidence="2 4" id="KW-0808">Transferase</keyword>
<gene>
    <name evidence="6" type="ORF">BaRGS_00023451</name>
</gene>
<evidence type="ECO:0000313" key="7">
    <source>
        <dbReference type="Proteomes" id="UP001519460"/>
    </source>
</evidence>
<dbReference type="Pfam" id="PF03770">
    <property type="entry name" value="IPK"/>
    <property type="match status" value="1"/>
</dbReference>
<comment type="similarity">
    <text evidence="1 4">Belongs to the inositol phosphokinase (IPK) family.</text>
</comment>
<feature type="region of interest" description="Disordered" evidence="5">
    <location>
        <begin position="259"/>
        <end position="278"/>
    </location>
</feature>
<evidence type="ECO:0000313" key="6">
    <source>
        <dbReference type="EMBL" id="KAK7485352.1"/>
    </source>
</evidence>
<dbReference type="EC" id="2.7.-.-" evidence="4"/>
<dbReference type="GO" id="GO:0016301">
    <property type="term" value="F:kinase activity"/>
    <property type="evidence" value="ECO:0007669"/>
    <property type="project" value="UniProtKB-KW"/>
</dbReference>
<organism evidence="6 7">
    <name type="scientific">Batillaria attramentaria</name>
    <dbReference type="NCBI Taxonomy" id="370345"/>
    <lineage>
        <taxon>Eukaryota</taxon>
        <taxon>Metazoa</taxon>
        <taxon>Spiralia</taxon>
        <taxon>Lophotrochozoa</taxon>
        <taxon>Mollusca</taxon>
        <taxon>Gastropoda</taxon>
        <taxon>Caenogastropoda</taxon>
        <taxon>Sorbeoconcha</taxon>
        <taxon>Cerithioidea</taxon>
        <taxon>Batillariidae</taxon>
        <taxon>Batillaria</taxon>
    </lineage>
</organism>
<evidence type="ECO:0000256" key="2">
    <source>
        <dbReference type="ARBA" id="ARBA00022679"/>
    </source>
</evidence>
<dbReference type="Proteomes" id="UP001519460">
    <property type="component" value="Unassembled WGS sequence"/>
</dbReference>
<dbReference type="SUPFAM" id="SSF56104">
    <property type="entry name" value="SAICAR synthase-like"/>
    <property type="match status" value="1"/>
</dbReference>
<dbReference type="InterPro" id="IPR005522">
    <property type="entry name" value="IPK"/>
</dbReference>
<reference evidence="6 7" key="1">
    <citation type="journal article" date="2023" name="Sci. Data">
        <title>Genome assembly of the Korean intertidal mud-creeper Batillaria attramentaria.</title>
        <authorList>
            <person name="Patra A.K."/>
            <person name="Ho P.T."/>
            <person name="Jun S."/>
            <person name="Lee S.J."/>
            <person name="Kim Y."/>
            <person name="Won Y.J."/>
        </authorList>
    </citation>
    <scope>NUCLEOTIDE SEQUENCE [LARGE SCALE GENOMIC DNA]</scope>
    <source>
        <strain evidence="6">Wonlab-2016</strain>
    </source>
</reference>